<reference evidence="3 4" key="1">
    <citation type="submission" date="2020-06" db="EMBL/GenBank/DDBJ databases">
        <title>Actinokineospora xiongansis sp. nov., isolated from soil of Baiyangdian.</title>
        <authorList>
            <person name="Zhang X."/>
        </authorList>
    </citation>
    <scope>NUCLEOTIDE SEQUENCE [LARGE SCALE GENOMIC DNA]</scope>
    <source>
        <strain evidence="3 4">HBU206404</strain>
    </source>
</reference>
<comment type="caution">
    <text evidence="3">The sequence shown here is derived from an EMBL/GenBank/DDBJ whole genome shotgun (WGS) entry which is preliminary data.</text>
</comment>
<dbReference type="InterPro" id="IPR024520">
    <property type="entry name" value="DUF3558"/>
</dbReference>
<gene>
    <name evidence="3" type="ORF">GPZ80_31550</name>
</gene>
<evidence type="ECO:0000313" key="4">
    <source>
        <dbReference type="Proteomes" id="UP000734823"/>
    </source>
</evidence>
<protein>
    <submittedName>
        <fullName evidence="3">DUF3558 domain-containing protein</fullName>
    </submittedName>
</protein>
<keyword evidence="2" id="KW-0732">Signal</keyword>
<dbReference type="Proteomes" id="UP000734823">
    <property type="component" value="Unassembled WGS sequence"/>
</dbReference>
<keyword evidence="4" id="KW-1185">Reference proteome</keyword>
<dbReference type="RefSeq" id="WP_187224758.1">
    <property type="nucleotide sequence ID" value="NZ_JABVED010000039.1"/>
</dbReference>
<evidence type="ECO:0000256" key="1">
    <source>
        <dbReference type="SAM" id="MobiDB-lite"/>
    </source>
</evidence>
<feature type="region of interest" description="Disordered" evidence="1">
    <location>
        <begin position="26"/>
        <end position="55"/>
    </location>
</feature>
<sequence>MTTSATVAGLAIAAAAALALAGCSESVAKNPPPPRASETSARDTPTKPTAPPIAHPLGLDDYISKPCDLLREADLALFDLGPDIRQKARDEQSPIVKCISDGVPSAGWVHLRIYVNSPLGSPLVDAYRSNQDAPSFKPLTIKGMPAAQYGSTSGGKTCAVAVGTSEDQGFTVTYDPGQQAPADGIAATCEKSAKAAETVLEKLSA</sequence>
<dbReference type="Pfam" id="PF12079">
    <property type="entry name" value="DUF3558"/>
    <property type="match status" value="1"/>
</dbReference>
<dbReference type="EMBL" id="JABVED010000039">
    <property type="protein sequence ID" value="MBC6451689.1"/>
    <property type="molecule type" value="Genomic_DNA"/>
</dbReference>
<name>A0ABR7LG93_9PSEU</name>
<evidence type="ECO:0000256" key="2">
    <source>
        <dbReference type="SAM" id="SignalP"/>
    </source>
</evidence>
<proteinExistence type="predicted"/>
<feature type="signal peptide" evidence="2">
    <location>
        <begin position="1"/>
        <end position="21"/>
    </location>
</feature>
<feature type="chain" id="PRO_5046029207" evidence="2">
    <location>
        <begin position="22"/>
        <end position="205"/>
    </location>
</feature>
<evidence type="ECO:0000313" key="3">
    <source>
        <dbReference type="EMBL" id="MBC6451689.1"/>
    </source>
</evidence>
<accession>A0ABR7LG93</accession>
<organism evidence="3 4">
    <name type="scientific">Actinokineospora xionganensis</name>
    <dbReference type="NCBI Taxonomy" id="2684470"/>
    <lineage>
        <taxon>Bacteria</taxon>
        <taxon>Bacillati</taxon>
        <taxon>Actinomycetota</taxon>
        <taxon>Actinomycetes</taxon>
        <taxon>Pseudonocardiales</taxon>
        <taxon>Pseudonocardiaceae</taxon>
        <taxon>Actinokineospora</taxon>
    </lineage>
</organism>